<reference evidence="1" key="1">
    <citation type="submission" date="2018-02" db="EMBL/GenBank/DDBJ databases">
        <title>Rhizophora mucronata_Transcriptome.</title>
        <authorList>
            <person name="Meera S.P."/>
            <person name="Sreeshan A."/>
            <person name="Augustine A."/>
        </authorList>
    </citation>
    <scope>NUCLEOTIDE SEQUENCE</scope>
    <source>
        <tissue evidence="1">Leaf</tissue>
    </source>
</reference>
<accession>A0A2P2ISZ2</accession>
<dbReference type="AlphaFoldDB" id="A0A2P2ISZ2"/>
<sequence>MQFPALKTAKIMAFKDFVTQKTSQIQLIFKPIIAHTCHLPGSNGMKCKLILSHFQHQT</sequence>
<evidence type="ECO:0000313" key="1">
    <source>
        <dbReference type="EMBL" id="MBW84308.1"/>
    </source>
</evidence>
<dbReference type="EMBL" id="GGEC01003825">
    <property type="protein sequence ID" value="MBW84308.1"/>
    <property type="molecule type" value="Transcribed_RNA"/>
</dbReference>
<name>A0A2P2ISZ2_RHIMU</name>
<proteinExistence type="predicted"/>
<protein>
    <submittedName>
        <fullName evidence="1">Uncharacterized protein</fullName>
    </submittedName>
</protein>
<organism evidence="1">
    <name type="scientific">Rhizophora mucronata</name>
    <name type="common">Asiatic mangrove</name>
    <dbReference type="NCBI Taxonomy" id="61149"/>
    <lineage>
        <taxon>Eukaryota</taxon>
        <taxon>Viridiplantae</taxon>
        <taxon>Streptophyta</taxon>
        <taxon>Embryophyta</taxon>
        <taxon>Tracheophyta</taxon>
        <taxon>Spermatophyta</taxon>
        <taxon>Magnoliopsida</taxon>
        <taxon>eudicotyledons</taxon>
        <taxon>Gunneridae</taxon>
        <taxon>Pentapetalae</taxon>
        <taxon>rosids</taxon>
        <taxon>fabids</taxon>
        <taxon>Malpighiales</taxon>
        <taxon>Rhizophoraceae</taxon>
        <taxon>Rhizophora</taxon>
    </lineage>
</organism>